<dbReference type="Gene3D" id="3.30.1280.10">
    <property type="entry name" value="Phosphoribosylformylglycinamidine synthase subunit PurS"/>
    <property type="match status" value="1"/>
</dbReference>
<evidence type="ECO:0000256" key="3">
    <source>
        <dbReference type="ARBA" id="ARBA00022723"/>
    </source>
</evidence>
<keyword evidence="2" id="KW-0436">Ligase</keyword>
<gene>
    <name evidence="11" type="ORF">ENK37_02945</name>
</gene>
<dbReference type="Gene3D" id="3.30.1330.10">
    <property type="entry name" value="PurM-like, N-terminal domain"/>
    <property type="match status" value="1"/>
</dbReference>
<proteinExistence type="inferred from homology"/>
<dbReference type="InterPro" id="IPR010074">
    <property type="entry name" value="PRibForGlyAmidine_synth_PurL"/>
</dbReference>
<keyword evidence="7" id="KW-0460">Magnesium</keyword>
<accession>A0A7C4ZQY3</accession>
<feature type="domain" description="Phosphoribosylformylglycinamidine synthase linker" evidence="10">
    <location>
        <begin position="110"/>
        <end position="159"/>
    </location>
</feature>
<evidence type="ECO:0000256" key="2">
    <source>
        <dbReference type="ARBA" id="ARBA00022598"/>
    </source>
</evidence>
<comment type="caution">
    <text evidence="11">The sequence shown here is derived from an EMBL/GenBank/DDBJ whole genome shotgun (WGS) entry which is preliminary data.</text>
</comment>
<dbReference type="Pfam" id="PF18072">
    <property type="entry name" value="FGAR-AT_linker"/>
    <property type="match status" value="1"/>
</dbReference>
<evidence type="ECO:0000256" key="7">
    <source>
        <dbReference type="ARBA" id="ARBA00022842"/>
    </source>
</evidence>
<keyword evidence="5" id="KW-0658">Purine biosynthesis</keyword>
<dbReference type="Proteomes" id="UP000885759">
    <property type="component" value="Unassembled WGS sequence"/>
</dbReference>
<feature type="non-terminal residue" evidence="11">
    <location>
        <position position="512"/>
    </location>
</feature>
<evidence type="ECO:0000259" key="9">
    <source>
        <dbReference type="Pfam" id="PF02769"/>
    </source>
</evidence>
<dbReference type="SUPFAM" id="SSF56042">
    <property type="entry name" value="PurM C-terminal domain-like"/>
    <property type="match status" value="1"/>
</dbReference>
<dbReference type="GO" id="GO:0005524">
    <property type="term" value="F:ATP binding"/>
    <property type="evidence" value="ECO:0007669"/>
    <property type="project" value="UniProtKB-KW"/>
</dbReference>
<dbReference type="Gene3D" id="1.10.8.750">
    <property type="entry name" value="Phosphoribosylformylglycinamidine synthase, linker domain"/>
    <property type="match status" value="1"/>
</dbReference>
<dbReference type="SUPFAM" id="SSF55326">
    <property type="entry name" value="PurM N-terminal domain-like"/>
    <property type="match status" value="1"/>
</dbReference>
<sequence>AAEAPPELEPGWTYLDVTLHPGVTDAEAETLLAVLGARGLAGVRAATGRRYYVAGLDAARLAERAPRTLANPVVEHWSVGAPARPGFVEAEPARMEARTVPLRELDEAGLAELSRARRLALDVQEMRQIQAYFGREGRDPSDVELETLAQSWSEHCAHKTFRSPIDYDGPPPGVREGEVAQRIEGLLKTYIVGATERLDRPWVRSAIKDNAGIVAFTDALDLAFKVETHNHPSALEPFGGAGTGVGGVIRDVLGVSARPIAVTDVLGFGPLDLPADELPEGALHPRRVYDGVTHGIEDYGNKMGVPTVSGAVWFHPGYTANPLVFAGCLGVLPSGSHPTEPQPGDWVVLVGGRTGRDGIGGATFSSMEMDHVTHEVAGASVQIGDPIQEKKVADLVLAARDEGLYHAITDCGAGGLSSAVGEMGADLGVRAWLERVPLKYPGLEPWEIWLSEAQERMVLAVPPDRWERLAELARRYRVEAVRIGRFEATGRLVVEAGGRVVCDLDMAFVHGG</sequence>
<evidence type="ECO:0000256" key="1">
    <source>
        <dbReference type="ARBA" id="ARBA00022490"/>
    </source>
</evidence>
<dbReference type="InterPro" id="IPR036604">
    <property type="entry name" value="PurS-like_sf"/>
</dbReference>
<dbReference type="AlphaFoldDB" id="A0A7C4ZQY3"/>
<dbReference type="PANTHER" id="PTHR43555:SF1">
    <property type="entry name" value="PHOSPHORIBOSYLFORMYLGLYCINAMIDINE SYNTHASE SUBUNIT PURL"/>
    <property type="match status" value="1"/>
</dbReference>
<reference evidence="11" key="1">
    <citation type="journal article" date="2020" name="mSystems">
        <title>Genome- and Community-Level Interaction Insights into Carbon Utilization and Element Cycling Functions of Hydrothermarchaeota in Hydrothermal Sediment.</title>
        <authorList>
            <person name="Zhou Z."/>
            <person name="Liu Y."/>
            <person name="Xu W."/>
            <person name="Pan J."/>
            <person name="Luo Z.H."/>
            <person name="Li M."/>
        </authorList>
    </citation>
    <scope>NUCLEOTIDE SEQUENCE [LARGE SCALE GENOMIC DNA]</scope>
    <source>
        <strain evidence="11">HyVt-570</strain>
    </source>
</reference>
<evidence type="ECO:0000259" key="10">
    <source>
        <dbReference type="Pfam" id="PF18072"/>
    </source>
</evidence>
<dbReference type="GO" id="GO:0046872">
    <property type="term" value="F:metal ion binding"/>
    <property type="evidence" value="ECO:0007669"/>
    <property type="project" value="UniProtKB-KW"/>
</dbReference>
<keyword evidence="1" id="KW-0963">Cytoplasm</keyword>
<dbReference type="CDD" id="cd02203">
    <property type="entry name" value="PurL_repeat1"/>
    <property type="match status" value="1"/>
</dbReference>
<evidence type="ECO:0000256" key="6">
    <source>
        <dbReference type="ARBA" id="ARBA00022840"/>
    </source>
</evidence>
<dbReference type="Pfam" id="PF00586">
    <property type="entry name" value="AIRS"/>
    <property type="match status" value="1"/>
</dbReference>
<name>A0A7C4ZQY3_9DEIN</name>
<feature type="domain" description="PurM-like N-terminal" evidence="8">
    <location>
        <begin position="209"/>
        <end position="331"/>
    </location>
</feature>
<dbReference type="HAMAP" id="MF_00420">
    <property type="entry name" value="PurL_2"/>
    <property type="match status" value="1"/>
</dbReference>
<dbReference type="InterPro" id="IPR010918">
    <property type="entry name" value="PurM-like_C_dom"/>
</dbReference>
<dbReference type="GO" id="GO:0006189">
    <property type="term" value="P:'de novo' IMP biosynthetic process"/>
    <property type="evidence" value="ECO:0007669"/>
    <property type="project" value="InterPro"/>
</dbReference>
<dbReference type="InterPro" id="IPR036676">
    <property type="entry name" value="PurM-like_C_sf"/>
</dbReference>
<evidence type="ECO:0000313" key="11">
    <source>
        <dbReference type="EMBL" id="HGY09000.1"/>
    </source>
</evidence>
<dbReference type="EMBL" id="DRPZ01000077">
    <property type="protein sequence ID" value="HGY09000.1"/>
    <property type="molecule type" value="Genomic_DNA"/>
</dbReference>
<feature type="non-terminal residue" evidence="11">
    <location>
        <position position="1"/>
    </location>
</feature>
<evidence type="ECO:0000256" key="4">
    <source>
        <dbReference type="ARBA" id="ARBA00022741"/>
    </source>
</evidence>
<protein>
    <submittedName>
        <fullName evidence="11">Phosphoribosylformylglycinamidine synthase</fullName>
    </submittedName>
</protein>
<dbReference type="InterPro" id="IPR016188">
    <property type="entry name" value="PurM-like_N"/>
</dbReference>
<dbReference type="PANTHER" id="PTHR43555">
    <property type="entry name" value="PHOSPHORIBOSYLFORMYLGLYCINAMIDINE SYNTHASE SUBUNIT PURL"/>
    <property type="match status" value="1"/>
</dbReference>
<dbReference type="Pfam" id="PF02769">
    <property type="entry name" value="AIRS_C"/>
    <property type="match status" value="1"/>
</dbReference>
<feature type="domain" description="PurM-like C-terminal" evidence="9">
    <location>
        <begin position="342"/>
        <end position="495"/>
    </location>
</feature>
<evidence type="ECO:0000259" key="8">
    <source>
        <dbReference type="Pfam" id="PF00586"/>
    </source>
</evidence>
<keyword evidence="6" id="KW-0067">ATP-binding</keyword>
<dbReference type="InterPro" id="IPR041609">
    <property type="entry name" value="PurL_linker"/>
</dbReference>
<organism evidence="11">
    <name type="scientific">Oceanithermus profundus</name>
    <dbReference type="NCBI Taxonomy" id="187137"/>
    <lineage>
        <taxon>Bacteria</taxon>
        <taxon>Thermotogati</taxon>
        <taxon>Deinococcota</taxon>
        <taxon>Deinococci</taxon>
        <taxon>Thermales</taxon>
        <taxon>Thermaceae</taxon>
        <taxon>Oceanithermus</taxon>
    </lineage>
</organism>
<dbReference type="SUPFAM" id="SSF82697">
    <property type="entry name" value="PurS-like"/>
    <property type="match status" value="1"/>
</dbReference>
<evidence type="ECO:0000256" key="5">
    <source>
        <dbReference type="ARBA" id="ARBA00022755"/>
    </source>
</evidence>
<keyword evidence="4" id="KW-0547">Nucleotide-binding</keyword>
<keyword evidence="3" id="KW-0479">Metal-binding</keyword>
<dbReference type="InterPro" id="IPR036921">
    <property type="entry name" value="PurM-like_N_sf"/>
</dbReference>
<dbReference type="GO" id="GO:0004642">
    <property type="term" value="F:phosphoribosylformylglycinamidine synthase activity"/>
    <property type="evidence" value="ECO:0007669"/>
    <property type="project" value="InterPro"/>
</dbReference>
<dbReference type="Gene3D" id="3.90.650.10">
    <property type="entry name" value="PurM-like C-terminal domain"/>
    <property type="match status" value="1"/>
</dbReference>